<accession>A0A218U8C5</accession>
<comment type="caution">
    <text evidence="2">The sequence shown here is derived from an EMBL/GenBank/DDBJ whole genome shotgun (WGS) entry which is preliminary data.</text>
</comment>
<dbReference type="Proteomes" id="UP000197619">
    <property type="component" value="Unassembled WGS sequence"/>
</dbReference>
<organism evidence="2 3">
    <name type="scientific">Lonchura striata</name>
    <name type="common">white-rumped munia</name>
    <dbReference type="NCBI Taxonomy" id="40157"/>
    <lineage>
        <taxon>Eukaryota</taxon>
        <taxon>Metazoa</taxon>
        <taxon>Chordata</taxon>
        <taxon>Craniata</taxon>
        <taxon>Vertebrata</taxon>
        <taxon>Euteleostomi</taxon>
        <taxon>Archelosauria</taxon>
        <taxon>Archosauria</taxon>
        <taxon>Dinosauria</taxon>
        <taxon>Saurischia</taxon>
        <taxon>Theropoda</taxon>
        <taxon>Coelurosauria</taxon>
        <taxon>Aves</taxon>
        <taxon>Neognathae</taxon>
        <taxon>Neoaves</taxon>
        <taxon>Telluraves</taxon>
        <taxon>Australaves</taxon>
        <taxon>Passeriformes</taxon>
        <taxon>Passeroidea</taxon>
        <taxon>Estrildidae</taxon>
        <taxon>Estrildinae</taxon>
        <taxon>Lonchura</taxon>
    </lineage>
</organism>
<feature type="region of interest" description="Disordered" evidence="1">
    <location>
        <begin position="1"/>
        <end position="63"/>
    </location>
</feature>
<gene>
    <name evidence="2" type="ORF">RLOC_00014695</name>
</gene>
<evidence type="ECO:0000256" key="1">
    <source>
        <dbReference type="SAM" id="MobiDB-lite"/>
    </source>
</evidence>
<name>A0A218U8C5_9PASE</name>
<dbReference type="EMBL" id="MUZQ01000648">
    <property type="protein sequence ID" value="OWK49969.1"/>
    <property type="molecule type" value="Genomic_DNA"/>
</dbReference>
<evidence type="ECO:0000313" key="2">
    <source>
        <dbReference type="EMBL" id="OWK49969.1"/>
    </source>
</evidence>
<protein>
    <submittedName>
        <fullName evidence="2">Uncharacterized protein</fullName>
    </submittedName>
</protein>
<proteinExistence type="predicted"/>
<keyword evidence="3" id="KW-1185">Reference proteome</keyword>
<sequence>PHPPGGSLVAGGRGRGAPNHHLLRLPAHPQPPLPQAHLPLPPGRGGQEGAAGFPRGLAGRLQN</sequence>
<reference evidence="2 3" key="1">
    <citation type="submission" date="2017-05" db="EMBL/GenBank/DDBJ databases">
        <title>Genome of assembly of the Bengalese finch, Lonchura striata domestica.</title>
        <authorList>
            <person name="Colquitt B.M."/>
            <person name="Brainard M.S."/>
        </authorList>
    </citation>
    <scope>NUCLEOTIDE SEQUENCE [LARGE SCALE GENOMIC DNA]</scope>
    <source>
        <strain evidence="2">White83orange57</strain>
    </source>
</reference>
<evidence type="ECO:0000313" key="3">
    <source>
        <dbReference type="Proteomes" id="UP000197619"/>
    </source>
</evidence>
<feature type="non-terminal residue" evidence="2">
    <location>
        <position position="63"/>
    </location>
</feature>
<dbReference type="AlphaFoldDB" id="A0A218U8C5"/>
<feature type="non-terminal residue" evidence="2">
    <location>
        <position position="1"/>
    </location>
</feature>
<feature type="compositionally biased region" description="Pro residues" evidence="1">
    <location>
        <begin position="28"/>
        <end position="42"/>
    </location>
</feature>